<evidence type="ECO:0000313" key="1">
    <source>
        <dbReference type="EMBL" id="MBB2160114.1"/>
    </source>
</evidence>
<comment type="caution">
    <text evidence="1">The sequence shown here is derived from an EMBL/GenBank/DDBJ whole genome shotgun (WGS) entry which is preliminary data.</text>
</comment>
<dbReference type="Proteomes" id="UP000589085">
    <property type="component" value="Unassembled WGS sequence"/>
</dbReference>
<organism evidence="1 2">
    <name type="scientific">Gluconacetobacter sacchari</name>
    <dbReference type="NCBI Taxonomy" id="92759"/>
    <lineage>
        <taxon>Bacteria</taxon>
        <taxon>Pseudomonadati</taxon>
        <taxon>Pseudomonadota</taxon>
        <taxon>Alphaproteobacteria</taxon>
        <taxon>Acetobacterales</taxon>
        <taxon>Acetobacteraceae</taxon>
        <taxon>Gluconacetobacter</taxon>
    </lineage>
</organism>
<evidence type="ECO:0000313" key="2">
    <source>
        <dbReference type="Proteomes" id="UP000589085"/>
    </source>
</evidence>
<dbReference type="AlphaFoldDB" id="A0A7W4ICC8"/>
<name>A0A7W4ICC8_9PROT</name>
<gene>
    <name evidence="1" type="ORF">HLH48_07990</name>
</gene>
<accession>A0A7W4ICC8</accession>
<proteinExistence type="predicted"/>
<dbReference type="RefSeq" id="WP_182996975.1">
    <property type="nucleotide sequence ID" value="NZ_JABEQJ010000008.1"/>
</dbReference>
<sequence length="58" mass="6770">MKERRDALIRTMEIGDSIFVTEAVSSWQASFTVVSKETGWKFIGKMDGEKKKRFWRVA</sequence>
<dbReference type="EMBL" id="JABEQJ010000008">
    <property type="protein sequence ID" value="MBB2160114.1"/>
    <property type="molecule type" value="Genomic_DNA"/>
</dbReference>
<reference evidence="1 2" key="1">
    <citation type="submission" date="2020-04" db="EMBL/GenBank/DDBJ databases">
        <title>Description of novel Gluconacetobacter.</title>
        <authorList>
            <person name="Sombolestani A."/>
        </authorList>
    </citation>
    <scope>NUCLEOTIDE SEQUENCE [LARGE SCALE GENOMIC DNA]</scope>
    <source>
        <strain evidence="1 2">LMG 19747</strain>
    </source>
</reference>
<protein>
    <submittedName>
        <fullName evidence="1">Uncharacterized protein</fullName>
    </submittedName>
</protein>